<proteinExistence type="predicted"/>
<protein>
    <submittedName>
        <fullName evidence="1">Uncharacterized protein</fullName>
    </submittedName>
</protein>
<evidence type="ECO:0000313" key="2">
    <source>
        <dbReference type="Proteomes" id="UP001367508"/>
    </source>
</evidence>
<dbReference type="AlphaFoldDB" id="A0AAN9MUF4"/>
<evidence type="ECO:0000313" key="1">
    <source>
        <dbReference type="EMBL" id="KAK7361225.1"/>
    </source>
</evidence>
<gene>
    <name evidence="1" type="ORF">VNO77_03273</name>
</gene>
<accession>A0AAN9MUF4</accession>
<reference evidence="1 2" key="1">
    <citation type="submission" date="2024-01" db="EMBL/GenBank/DDBJ databases">
        <title>The genomes of 5 underutilized Papilionoideae crops provide insights into root nodulation and disease resistanc.</title>
        <authorList>
            <person name="Jiang F."/>
        </authorList>
    </citation>
    <scope>NUCLEOTIDE SEQUENCE [LARGE SCALE GENOMIC DNA]</scope>
    <source>
        <strain evidence="1">LVBAO_FW01</strain>
        <tissue evidence="1">Leaves</tissue>
    </source>
</reference>
<sequence length="106" mass="11539">MKVTFVKKGAAFHFCGALVLREGISYAGLEESLPLVSDVETTVGAYAKRENKLVSTSCHREESMPIVGVGTGLECAALHQTLMLQMLPLLPPSLKWNLHRVMGETP</sequence>
<comment type="caution">
    <text evidence="1">The sequence shown here is derived from an EMBL/GenBank/DDBJ whole genome shotgun (WGS) entry which is preliminary data.</text>
</comment>
<dbReference type="EMBL" id="JAYMYQ010000001">
    <property type="protein sequence ID" value="KAK7361225.1"/>
    <property type="molecule type" value="Genomic_DNA"/>
</dbReference>
<dbReference type="Proteomes" id="UP001367508">
    <property type="component" value="Unassembled WGS sequence"/>
</dbReference>
<keyword evidence="2" id="KW-1185">Reference proteome</keyword>
<organism evidence="1 2">
    <name type="scientific">Canavalia gladiata</name>
    <name type="common">Sword bean</name>
    <name type="synonym">Dolichos gladiatus</name>
    <dbReference type="NCBI Taxonomy" id="3824"/>
    <lineage>
        <taxon>Eukaryota</taxon>
        <taxon>Viridiplantae</taxon>
        <taxon>Streptophyta</taxon>
        <taxon>Embryophyta</taxon>
        <taxon>Tracheophyta</taxon>
        <taxon>Spermatophyta</taxon>
        <taxon>Magnoliopsida</taxon>
        <taxon>eudicotyledons</taxon>
        <taxon>Gunneridae</taxon>
        <taxon>Pentapetalae</taxon>
        <taxon>rosids</taxon>
        <taxon>fabids</taxon>
        <taxon>Fabales</taxon>
        <taxon>Fabaceae</taxon>
        <taxon>Papilionoideae</taxon>
        <taxon>50 kb inversion clade</taxon>
        <taxon>NPAAA clade</taxon>
        <taxon>indigoferoid/millettioid clade</taxon>
        <taxon>Phaseoleae</taxon>
        <taxon>Canavalia</taxon>
    </lineage>
</organism>
<name>A0AAN9MUF4_CANGL</name>